<sequence>MPVDGTTPVDLPDNVLPLPGLGQPPAGRGDQATPNAPPARNLRPLGQILLEDGAISPDLLLKASILRKRQDVRLGEILLAHGWLTEEALTRALSRQWRTNTVDLAQTPPDPRLIDMLGSEFCLTNAVVPWRRTGGLTWVATARPEAFADLTDQMPAAFGHVRMLLCSEVQAQEAILATRRTALIRTAETRVPAHESCRDRVEGRSTRLALAALTILFAGISLAPFLTFSVLAGWTILTLLTAAILKLLAFDAARKEDAEQAVHRAKLASGQVTPDEMTGPFPMISVMVPLFAESDIAGKLVARLTRLTYPRELTDIVLVVEENDQITRNALADTGLPRWIRVVTVPDGPIQTKPRALNFALSFCRAQIVGVWDAEDRPEPDQLHKIARRFHFAPDNVACLQGRLDFYNPRTNWLARCFTVEYATWFRAILPGVARMGLVVPLGGTTLFFRRAALEKVGAWDAWNVTEDADLGVRLARRGYRTEIVDTTTDEEANCRALPWIKQRSRWLKGYAMTWAVHMRDPRALLRDLGPKRFIGFQVQFLGTLSQYLLAPILISFWAITAGLPHPLGPTLAHLWGGHAFTALFMLFVGAEVLNIVIGVWAVRIDKLRHLRLWVPTLHFYHPLGCLAAWKAIYEVIAKPFYWDKTAHGVFDDSHIEPVSQPGAITAAQVPDPVSRLRPTGMLPDTVGIPFLGQLDDSRALAVERQAADPAAGHRDDVTQNPDPTDMGEPQRACIPPRRKIVGMRSPGS</sequence>
<evidence type="ECO:0000256" key="8">
    <source>
        <dbReference type="SAM" id="Phobius"/>
    </source>
</evidence>
<dbReference type="PANTHER" id="PTHR43867">
    <property type="entry name" value="CELLULOSE SYNTHASE CATALYTIC SUBUNIT A [UDP-FORMING]"/>
    <property type="match status" value="1"/>
</dbReference>
<dbReference type="OrthoDB" id="7431422at2"/>
<keyword evidence="2" id="KW-0328">Glycosyltransferase</keyword>
<evidence type="ECO:0000256" key="7">
    <source>
        <dbReference type="SAM" id="MobiDB-lite"/>
    </source>
</evidence>
<feature type="region of interest" description="Disordered" evidence="7">
    <location>
        <begin position="1"/>
        <end position="41"/>
    </location>
</feature>
<evidence type="ECO:0000259" key="9">
    <source>
        <dbReference type="Pfam" id="PF05157"/>
    </source>
</evidence>
<feature type="region of interest" description="Disordered" evidence="7">
    <location>
        <begin position="705"/>
        <end position="749"/>
    </location>
</feature>
<evidence type="ECO:0000256" key="6">
    <source>
        <dbReference type="ARBA" id="ARBA00023136"/>
    </source>
</evidence>
<dbReference type="Pfam" id="PF13641">
    <property type="entry name" value="Glyco_tranf_2_3"/>
    <property type="match status" value="1"/>
</dbReference>
<keyword evidence="6 8" id="KW-0472">Membrane</keyword>
<evidence type="ECO:0000256" key="4">
    <source>
        <dbReference type="ARBA" id="ARBA00022692"/>
    </source>
</evidence>
<dbReference type="SUPFAM" id="SSF160246">
    <property type="entry name" value="EspE N-terminal domain-like"/>
    <property type="match status" value="1"/>
</dbReference>
<dbReference type="PANTHER" id="PTHR43867:SF2">
    <property type="entry name" value="CELLULOSE SYNTHASE CATALYTIC SUBUNIT A [UDP-FORMING]"/>
    <property type="match status" value="1"/>
</dbReference>
<evidence type="ECO:0000256" key="2">
    <source>
        <dbReference type="ARBA" id="ARBA00022676"/>
    </source>
</evidence>
<dbReference type="InterPro" id="IPR050321">
    <property type="entry name" value="Glycosyltr_2/OpgH_subfam"/>
</dbReference>
<feature type="compositionally biased region" description="Low complexity" evidence="7">
    <location>
        <begin position="8"/>
        <end position="29"/>
    </location>
</feature>
<dbReference type="Gene3D" id="3.90.550.10">
    <property type="entry name" value="Spore Coat Polysaccharide Biosynthesis Protein SpsA, Chain A"/>
    <property type="match status" value="1"/>
</dbReference>
<name>A0A2K9EBH9_9RHOB</name>
<evidence type="ECO:0000313" key="10">
    <source>
        <dbReference type="EMBL" id="AUH32258.1"/>
    </source>
</evidence>
<dbReference type="InterPro" id="IPR037257">
    <property type="entry name" value="T2SS_E_N_sf"/>
</dbReference>
<dbReference type="EMBL" id="CP025408">
    <property type="protein sequence ID" value="AUH32258.1"/>
    <property type="molecule type" value="Genomic_DNA"/>
</dbReference>
<organism evidence="10 11">
    <name type="scientific">Paracoccus tegillarcae</name>
    <dbReference type="NCBI Taxonomy" id="1529068"/>
    <lineage>
        <taxon>Bacteria</taxon>
        <taxon>Pseudomonadati</taxon>
        <taxon>Pseudomonadota</taxon>
        <taxon>Alphaproteobacteria</taxon>
        <taxon>Rhodobacterales</taxon>
        <taxon>Paracoccaceae</taxon>
        <taxon>Paracoccus</taxon>
    </lineage>
</organism>
<dbReference type="GO" id="GO:0016020">
    <property type="term" value="C:membrane"/>
    <property type="evidence" value="ECO:0007669"/>
    <property type="project" value="UniProtKB-SubCell"/>
</dbReference>
<feature type="transmembrane region" description="Helical" evidence="8">
    <location>
        <begin position="232"/>
        <end position="250"/>
    </location>
</feature>
<keyword evidence="5 8" id="KW-1133">Transmembrane helix</keyword>
<evidence type="ECO:0000256" key="5">
    <source>
        <dbReference type="ARBA" id="ARBA00022989"/>
    </source>
</evidence>
<evidence type="ECO:0000313" key="11">
    <source>
        <dbReference type="Proteomes" id="UP000233742"/>
    </source>
</evidence>
<dbReference type="Pfam" id="PF05157">
    <property type="entry name" value="MshEN"/>
    <property type="match status" value="1"/>
</dbReference>
<feature type="domain" description="Type II secretion system protein GspE N-terminal" evidence="9">
    <location>
        <begin position="101"/>
        <end position="175"/>
    </location>
</feature>
<feature type="transmembrane region" description="Helical" evidence="8">
    <location>
        <begin position="208"/>
        <end position="226"/>
    </location>
</feature>
<evidence type="ECO:0000256" key="3">
    <source>
        <dbReference type="ARBA" id="ARBA00022679"/>
    </source>
</evidence>
<dbReference type="InterPro" id="IPR007831">
    <property type="entry name" value="T2SS_GspE_N"/>
</dbReference>
<proteinExistence type="predicted"/>
<comment type="subcellular location">
    <subcellularLocation>
        <location evidence="1">Membrane</location>
        <topology evidence="1">Multi-pass membrane protein</topology>
    </subcellularLocation>
</comment>
<evidence type="ECO:0000256" key="1">
    <source>
        <dbReference type="ARBA" id="ARBA00004141"/>
    </source>
</evidence>
<gene>
    <name evidence="10" type="ORF">CUV01_01570</name>
</gene>
<keyword evidence="3 10" id="KW-0808">Transferase</keyword>
<feature type="transmembrane region" description="Helical" evidence="8">
    <location>
        <begin position="541"/>
        <end position="560"/>
    </location>
</feature>
<keyword evidence="11" id="KW-1185">Reference proteome</keyword>
<dbReference type="GO" id="GO:0016757">
    <property type="term" value="F:glycosyltransferase activity"/>
    <property type="evidence" value="ECO:0007669"/>
    <property type="project" value="UniProtKB-KW"/>
</dbReference>
<feature type="transmembrane region" description="Helical" evidence="8">
    <location>
        <begin position="580"/>
        <end position="603"/>
    </location>
</feature>
<dbReference type="Proteomes" id="UP000233742">
    <property type="component" value="Chromosome"/>
</dbReference>
<protein>
    <submittedName>
        <fullName evidence="10">Glycosyl transferase</fullName>
    </submittedName>
</protein>
<dbReference type="KEGG" id="paro:CUV01_01570"/>
<dbReference type="InterPro" id="IPR029044">
    <property type="entry name" value="Nucleotide-diphossugar_trans"/>
</dbReference>
<dbReference type="SUPFAM" id="SSF53448">
    <property type="entry name" value="Nucleotide-diphospho-sugar transferases"/>
    <property type="match status" value="1"/>
</dbReference>
<dbReference type="AlphaFoldDB" id="A0A2K9EBH9"/>
<accession>A0A2K9EBH9</accession>
<keyword evidence="4 8" id="KW-0812">Transmembrane</keyword>
<reference evidence="10 11" key="1">
    <citation type="submission" date="2017-12" db="EMBL/GenBank/DDBJ databases">
        <authorList>
            <person name="Hurst M.R.H."/>
        </authorList>
    </citation>
    <scope>NUCLEOTIDE SEQUENCE [LARGE SCALE GENOMIC DNA]</scope>
    <source>
        <strain evidence="10 11">BM15</strain>
    </source>
</reference>